<evidence type="ECO:0000313" key="4">
    <source>
        <dbReference type="Proteomes" id="UP000253742"/>
    </source>
</evidence>
<dbReference type="PANTHER" id="PTHR44068:SF11">
    <property type="entry name" value="GERANYL DIPHOSPHATE 2-C-METHYLTRANSFERASE"/>
    <property type="match status" value="1"/>
</dbReference>
<dbReference type="InterPro" id="IPR013216">
    <property type="entry name" value="Methyltransf_11"/>
</dbReference>
<dbReference type="PANTHER" id="PTHR44068">
    <property type="entry name" value="ZGC:194242"/>
    <property type="match status" value="1"/>
</dbReference>
<accession>A0A369VHE1</accession>
<dbReference type="AlphaFoldDB" id="A0A369VHE1"/>
<dbReference type="Gene3D" id="3.40.50.150">
    <property type="entry name" value="Vaccinia Virus protein VP39"/>
    <property type="match status" value="1"/>
</dbReference>
<feature type="domain" description="Methyltransferase type 11" evidence="2">
    <location>
        <begin position="70"/>
        <end position="167"/>
    </location>
</feature>
<protein>
    <submittedName>
        <fullName evidence="3">Methyltransferase domain-containing protein</fullName>
    </submittedName>
</protein>
<name>A0A369VHE1_9ACTN</name>
<gene>
    <name evidence="3" type="ORF">DVZ84_07900</name>
</gene>
<dbReference type="InterPro" id="IPR029063">
    <property type="entry name" value="SAM-dependent_MTases_sf"/>
</dbReference>
<keyword evidence="1 3" id="KW-0808">Transferase</keyword>
<dbReference type="InterPro" id="IPR050447">
    <property type="entry name" value="Erg6_SMT_methyltransf"/>
</dbReference>
<dbReference type="Pfam" id="PF08241">
    <property type="entry name" value="Methyltransf_11"/>
    <property type="match status" value="1"/>
</dbReference>
<sequence length="300" mass="33199">MPVNASRRQVVEYFEGTRWDYRHLWRSEKAGALHFGFYDQGIRNHVTALRRMTGYLASVVGITPEDRIMDAGCGIGGCVIRIAERFGCRATGVNITPFQVTAAREAARRAGVEEHVEFVEADFTDTGLPAGSHTVVWALESVVHVDDKEAFLREAHRVLAPGGRLMIAEYLVREDPAPSPAEEDELRTWCQGWAMPGLLSDAEYERLLRKQGFEEIRILDISHHVAPSLRRLGWLVRLLGPTAPAFRRLGVLAPVPADNLIASAAQIRMFDAGVWRYKVVTARKPGDAVPAADAPAEPAP</sequence>
<dbReference type="GO" id="GO:0008757">
    <property type="term" value="F:S-adenosylmethionine-dependent methyltransferase activity"/>
    <property type="evidence" value="ECO:0007669"/>
    <property type="project" value="InterPro"/>
</dbReference>
<dbReference type="OrthoDB" id="9769602at2"/>
<dbReference type="EMBL" id="QQBH01000004">
    <property type="protein sequence ID" value="RDD89939.1"/>
    <property type="molecule type" value="Genomic_DNA"/>
</dbReference>
<dbReference type="CDD" id="cd02440">
    <property type="entry name" value="AdoMet_MTases"/>
    <property type="match status" value="1"/>
</dbReference>
<dbReference type="Proteomes" id="UP000253742">
    <property type="component" value="Unassembled WGS sequence"/>
</dbReference>
<dbReference type="GO" id="GO:0032259">
    <property type="term" value="P:methylation"/>
    <property type="evidence" value="ECO:0007669"/>
    <property type="project" value="UniProtKB-KW"/>
</dbReference>
<proteinExistence type="predicted"/>
<reference evidence="3 4" key="1">
    <citation type="submission" date="2018-07" db="EMBL/GenBank/DDBJ databases">
        <title>Genome guided investigation of antibiotics producing actinomycetales strain isolated from a Macau mangrove ecosystem.</title>
        <authorList>
            <person name="Hu D."/>
        </authorList>
    </citation>
    <scope>NUCLEOTIDE SEQUENCE [LARGE SCALE GENOMIC DNA]</scope>
    <source>
        <strain evidence="3 4">2297</strain>
    </source>
</reference>
<evidence type="ECO:0000256" key="1">
    <source>
        <dbReference type="ARBA" id="ARBA00022679"/>
    </source>
</evidence>
<comment type="caution">
    <text evidence="3">The sequence shown here is derived from an EMBL/GenBank/DDBJ whole genome shotgun (WGS) entry which is preliminary data.</text>
</comment>
<evidence type="ECO:0000259" key="2">
    <source>
        <dbReference type="Pfam" id="PF08241"/>
    </source>
</evidence>
<dbReference type="SUPFAM" id="SSF53335">
    <property type="entry name" value="S-adenosyl-L-methionine-dependent methyltransferases"/>
    <property type="match status" value="1"/>
</dbReference>
<organism evidence="3 4">
    <name type="scientific">Streptomyces parvulus</name>
    <dbReference type="NCBI Taxonomy" id="146923"/>
    <lineage>
        <taxon>Bacteria</taxon>
        <taxon>Bacillati</taxon>
        <taxon>Actinomycetota</taxon>
        <taxon>Actinomycetes</taxon>
        <taxon>Kitasatosporales</taxon>
        <taxon>Streptomycetaceae</taxon>
        <taxon>Streptomyces</taxon>
    </lineage>
</organism>
<evidence type="ECO:0000313" key="3">
    <source>
        <dbReference type="EMBL" id="RDD89939.1"/>
    </source>
</evidence>
<keyword evidence="3" id="KW-0489">Methyltransferase</keyword>